<dbReference type="AlphaFoldDB" id="A0A382QHS6"/>
<feature type="non-terminal residue" evidence="2">
    <location>
        <position position="276"/>
    </location>
</feature>
<evidence type="ECO:0000313" key="2">
    <source>
        <dbReference type="EMBL" id="SVC84470.1"/>
    </source>
</evidence>
<proteinExistence type="predicted"/>
<gene>
    <name evidence="2" type="ORF">METZ01_LOCUS337324</name>
</gene>
<reference evidence="2" key="1">
    <citation type="submission" date="2018-05" db="EMBL/GenBank/DDBJ databases">
        <authorList>
            <person name="Lanie J.A."/>
            <person name="Ng W.-L."/>
            <person name="Kazmierczak K.M."/>
            <person name="Andrzejewski T.M."/>
            <person name="Davidsen T.M."/>
            <person name="Wayne K.J."/>
            <person name="Tettelin H."/>
            <person name="Glass J.I."/>
            <person name="Rusch D."/>
            <person name="Podicherti R."/>
            <person name="Tsui H.-C.T."/>
            <person name="Winkler M.E."/>
        </authorList>
    </citation>
    <scope>NUCLEOTIDE SEQUENCE</scope>
</reference>
<dbReference type="EMBL" id="UINC01114274">
    <property type="protein sequence ID" value="SVC84470.1"/>
    <property type="molecule type" value="Genomic_DNA"/>
</dbReference>
<organism evidence="2">
    <name type="scientific">marine metagenome</name>
    <dbReference type="NCBI Taxonomy" id="408172"/>
    <lineage>
        <taxon>unclassified sequences</taxon>
        <taxon>metagenomes</taxon>
        <taxon>ecological metagenomes</taxon>
    </lineage>
</organism>
<name>A0A382QHS6_9ZZZZ</name>
<protein>
    <submittedName>
        <fullName evidence="2">Uncharacterized protein</fullName>
    </submittedName>
</protein>
<feature type="compositionally biased region" description="Polar residues" evidence="1">
    <location>
        <begin position="245"/>
        <end position="268"/>
    </location>
</feature>
<evidence type="ECO:0000256" key="1">
    <source>
        <dbReference type="SAM" id="MobiDB-lite"/>
    </source>
</evidence>
<sequence length="276" mass="29072">MNNCTTSALTSFLLIIVMGCSDASREVEEQVISGSQPPTDLALTAPVGADYGDDTERISIAFVTNDELLGNPGFENRAHALGRQVAIPEIRGGLVQRPDNILQARKRASLAGKTVLPAVSEKTANQLVCADCLFWDIDHDGLTGPLSDGLLVMRYLFGFSGDALVLDAVTQDAQRTSATDIGIFLGNAELKLDIDGDGELTALGDGLLFIRYQFGFSGSALTDNAISATATRRSSTSVEAYIQARSEQASSPPAGSPTNLAPQTTADTAVTDEDNT</sequence>
<feature type="region of interest" description="Disordered" evidence="1">
    <location>
        <begin position="237"/>
        <end position="276"/>
    </location>
</feature>
<accession>A0A382QHS6</accession>